<dbReference type="InterPro" id="IPR006665">
    <property type="entry name" value="OmpA-like"/>
</dbReference>
<evidence type="ECO:0000313" key="12">
    <source>
        <dbReference type="Proteomes" id="UP000595231"/>
    </source>
</evidence>
<evidence type="ECO:0000256" key="7">
    <source>
        <dbReference type="PROSITE-ProRule" id="PRU00473"/>
    </source>
</evidence>
<feature type="domain" description="OmpA-like" evidence="10">
    <location>
        <begin position="181"/>
        <end position="301"/>
    </location>
</feature>
<keyword evidence="3" id="KW-1003">Cell membrane</keyword>
<keyword evidence="5 9" id="KW-1133">Transmembrane helix</keyword>
<evidence type="ECO:0000256" key="9">
    <source>
        <dbReference type="SAM" id="Phobius"/>
    </source>
</evidence>
<organism evidence="11 12">
    <name type="scientific">Achromobacter deleyi</name>
    <dbReference type="NCBI Taxonomy" id="1353891"/>
    <lineage>
        <taxon>Bacteria</taxon>
        <taxon>Pseudomonadati</taxon>
        <taxon>Pseudomonadota</taxon>
        <taxon>Betaproteobacteria</taxon>
        <taxon>Burkholderiales</taxon>
        <taxon>Alcaligenaceae</taxon>
        <taxon>Achromobacter</taxon>
    </lineage>
</organism>
<proteinExistence type="inferred from homology"/>
<reference evidence="11 12" key="1">
    <citation type="submission" date="2020-12" db="EMBL/GenBank/DDBJ databases">
        <title>FDA dAtabase for Regulatory Grade micrObial Sequences (FDA-ARGOS): Supporting development and validation of Infectious Disease Dx tests.</title>
        <authorList>
            <person name="Sproer C."/>
            <person name="Gronow S."/>
            <person name="Severitt S."/>
            <person name="Schroder I."/>
            <person name="Tallon L."/>
            <person name="Sadzewicz L."/>
            <person name="Zhao X."/>
            <person name="Boylan J."/>
            <person name="Ott S."/>
            <person name="Bowen H."/>
            <person name="Vavikolanu K."/>
            <person name="Mehta A."/>
            <person name="Aluvathingal J."/>
            <person name="Nadendla S."/>
            <person name="Lowell S."/>
            <person name="Myers T."/>
            <person name="Yan Y."/>
            <person name="Sichtig H."/>
        </authorList>
    </citation>
    <scope>NUCLEOTIDE SEQUENCE [LARGE SCALE GENOMIC DNA]</scope>
    <source>
        <strain evidence="11 12">FDAARGOS_1050</strain>
    </source>
</reference>
<dbReference type="PANTHER" id="PTHR30329:SF21">
    <property type="entry name" value="LIPOPROTEIN YIAD-RELATED"/>
    <property type="match status" value="1"/>
</dbReference>
<evidence type="ECO:0000259" key="10">
    <source>
        <dbReference type="PROSITE" id="PS51123"/>
    </source>
</evidence>
<keyword evidence="4 9" id="KW-0812">Transmembrane</keyword>
<dbReference type="PROSITE" id="PS51123">
    <property type="entry name" value="OMPA_2"/>
    <property type="match status" value="1"/>
</dbReference>
<sequence>MSLISPSLAQRIEQARQAQLRAQKAAANSGWRPSKSDRKDRYARWHVDETVESDAENWLLSYLDLITLLLAMLVVMLAVSRLHGGFQDAGEQPVDLVGSLAAKGLPAYDGEYAEFDTPAIPASWADAGKPAASAAATAAAADAPAAEGEVLAQAAPPLKAPSKESLGLGDLGKSVDVIINEQSVSFRISNELLFPSGQATLSPSGLDVIKRLAAILNKNEYQVSVEGHSDPVPIQTRQFASNWELSSSRATSVLRELVRDGVAGSRLRAVGYAETRPIESNDTPAGRAANRRVELIMDITAPAKPAQAEVKGADGKAATAANGKAAPTSTASAPAAKPADAPPAAVAAPAPAARSEAASPDAAPAPSTLTPTEATAATQS</sequence>
<protein>
    <submittedName>
        <fullName evidence="11">OmpA family protein</fullName>
    </submittedName>
</protein>
<evidence type="ECO:0000256" key="8">
    <source>
        <dbReference type="SAM" id="MobiDB-lite"/>
    </source>
</evidence>
<evidence type="ECO:0000256" key="3">
    <source>
        <dbReference type="ARBA" id="ARBA00022475"/>
    </source>
</evidence>
<dbReference type="InterPro" id="IPR050330">
    <property type="entry name" value="Bact_OuterMem_StrucFunc"/>
</dbReference>
<feature type="transmembrane region" description="Helical" evidence="9">
    <location>
        <begin position="59"/>
        <end position="79"/>
    </location>
</feature>
<dbReference type="Pfam" id="PF00691">
    <property type="entry name" value="OmpA"/>
    <property type="match status" value="1"/>
</dbReference>
<dbReference type="CDD" id="cd07185">
    <property type="entry name" value="OmpA_C-like"/>
    <property type="match status" value="1"/>
</dbReference>
<accession>A0A7T4E2S4</accession>
<evidence type="ECO:0000256" key="1">
    <source>
        <dbReference type="ARBA" id="ARBA00004162"/>
    </source>
</evidence>
<gene>
    <name evidence="11" type="ORF">I6I07_22115</name>
</gene>
<dbReference type="PANTHER" id="PTHR30329">
    <property type="entry name" value="STATOR ELEMENT OF FLAGELLAR MOTOR COMPLEX"/>
    <property type="match status" value="1"/>
</dbReference>
<evidence type="ECO:0000256" key="6">
    <source>
        <dbReference type="ARBA" id="ARBA00023136"/>
    </source>
</evidence>
<dbReference type="RefSeq" id="WP_198483727.1">
    <property type="nucleotide sequence ID" value="NZ_CP065997.1"/>
</dbReference>
<dbReference type="InterPro" id="IPR036737">
    <property type="entry name" value="OmpA-like_sf"/>
</dbReference>
<feature type="compositionally biased region" description="Low complexity" evidence="8">
    <location>
        <begin position="315"/>
        <end position="380"/>
    </location>
</feature>
<name>A0A7T4E2S4_9BURK</name>
<dbReference type="AlphaFoldDB" id="A0A7T4E2S4"/>
<evidence type="ECO:0000256" key="5">
    <source>
        <dbReference type="ARBA" id="ARBA00022989"/>
    </source>
</evidence>
<evidence type="ECO:0000313" key="11">
    <source>
        <dbReference type="EMBL" id="QQB33321.1"/>
    </source>
</evidence>
<dbReference type="GO" id="GO:0005886">
    <property type="term" value="C:plasma membrane"/>
    <property type="evidence" value="ECO:0007669"/>
    <property type="project" value="UniProtKB-SubCell"/>
</dbReference>
<dbReference type="Pfam" id="PF13677">
    <property type="entry name" value="MotB_plug"/>
    <property type="match status" value="1"/>
</dbReference>
<evidence type="ECO:0000256" key="4">
    <source>
        <dbReference type="ARBA" id="ARBA00022692"/>
    </source>
</evidence>
<keyword evidence="6 7" id="KW-0472">Membrane</keyword>
<dbReference type="Gene3D" id="3.30.1330.60">
    <property type="entry name" value="OmpA-like domain"/>
    <property type="match status" value="1"/>
</dbReference>
<dbReference type="EMBL" id="CP065997">
    <property type="protein sequence ID" value="QQB33321.1"/>
    <property type="molecule type" value="Genomic_DNA"/>
</dbReference>
<dbReference type="InterPro" id="IPR025713">
    <property type="entry name" value="MotB-like_N_dom"/>
</dbReference>
<comment type="subcellular location">
    <subcellularLocation>
        <location evidence="1">Cell membrane</location>
        <topology evidence="1">Single-pass membrane protein</topology>
    </subcellularLocation>
</comment>
<dbReference type="Proteomes" id="UP000595231">
    <property type="component" value="Chromosome"/>
</dbReference>
<feature type="region of interest" description="Disordered" evidence="8">
    <location>
        <begin position="304"/>
        <end position="380"/>
    </location>
</feature>
<comment type="similarity">
    <text evidence="2">Belongs to the MotB family.</text>
</comment>
<dbReference type="SUPFAM" id="SSF103088">
    <property type="entry name" value="OmpA-like"/>
    <property type="match status" value="1"/>
</dbReference>
<evidence type="ECO:0000256" key="2">
    <source>
        <dbReference type="ARBA" id="ARBA00008914"/>
    </source>
</evidence>